<feature type="region of interest" description="Disordered" evidence="2">
    <location>
        <begin position="1"/>
        <end position="24"/>
    </location>
</feature>
<dbReference type="Pfam" id="PF01055">
    <property type="entry name" value="Glyco_hydro_31_2nd"/>
    <property type="match status" value="1"/>
</dbReference>
<sequence>MSEDHVTFVERNRRTEQEEEEEENKKPRLTRWQRFYKSRITLLSIIAIIFAITVPVLVFYFVLTRPDRSVIPHTCAISSEFRIPCGDGNLTETECRNERFCCFDFTDEYCYHFLPSKYGYYPVDDASYYRNNRTHDVFMNNANPYLRLAVQYVNENKVKIILHYSNEDSTTIEENANYIVDRYEDTLGFDIYRKDPEILLLTTGLGPLMVSENYLEWSFYMGNTLFGLDELLFSGNETYSKVIYKNRIDHTTVPAFMGYTNGSYHGIAFDIAGPVEFLVLPSRLVSVRVLSSEQISFTFVTGPTPKDVQQQLYEFDLPPRWMLQPHICRNGTGDINSITEEYLSFIANNSDVEYATDCLHQNLHYLMYTMNDTEREVMDTTLDILRQNSKFIMTLYPQVPNENETEIYITAEELGLLYTSNDSQTTFVHSGVHLGKEVAFLDYAGDTGYIDTWFETMLNWLNLTQLDIDGFSLRDNWPDDEAFEMEWAEQLPYLNGTFMSHMSHTIAWNATSSLQQPHFRLHNNYANGQVEMLRRNFEELAFLTTSSYTTTTNGAYAQVQNMNTSWTNLRRVIKTSLTHSLFSNPFIFIPVCGSTSGYKPENQDILCSRWYISQYAVQHQDTSLKTKTFSVHVGT</sequence>
<gene>
    <name evidence="5" type="ORF">QE152_g33621</name>
</gene>
<protein>
    <recommendedName>
        <fullName evidence="4">Glycoside hydrolase family 31 TIM barrel domain-containing protein</fullName>
    </recommendedName>
</protein>
<dbReference type="PANTHER" id="PTHR22762">
    <property type="entry name" value="ALPHA-GLUCOSIDASE"/>
    <property type="match status" value="1"/>
</dbReference>
<evidence type="ECO:0000256" key="3">
    <source>
        <dbReference type="SAM" id="Phobius"/>
    </source>
</evidence>
<accession>A0AAW1IW68</accession>
<dbReference type="GO" id="GO:0006491">
    <property type="term" value="P:N-glycan processing"/>
    <property type="evidence" value="ECO:0007669"/>
    <property type="project" value="TreeGrafter"/>
</dbReference>
<organism evidence="5 6">
    <name type="scientific">Popillia japonica</name>
    <name type="common">Japanese beetle</name>
    <dbReference type="NCBI Taxonomy" id="7064"/>
    <lineage>
        <taxon>Eukaryota</taxon>
        <taxon>Metazoa</taxon>
        <taxon>Ecdysozoa</taxon>
        <taxon>Arthropoda</taxon>
        <taxon>Hexapoda</taxon>
        <taxon>Insecta</taxon>
        <taxon>Pterygota</taxon>
        <taxon>Neoptera</taxon>
        <taxon>Endopterygota</taxon>
        <taxon>Coleoptera</taxon>
        <taxon>Polyphaga</taxon>
        <taxon>Scarabaeiformia</taxon>
        <taxon>Scarabaeidae</taxon>
        <taxon>Rutelinae</taxon>
        <taxon>Popillia</taxon>
    </lineage>
</organism>
<evidence type="ECO:0000259" key="4">
    <source>
        <dbReference type="Pfam" id="PF01055"/>
    </source>
</evidence>
<keyword evidence="3" id="KW-0812">Transmembrane</keyword>
<dbReference type="Gene3D" id="2.60.40.1760">
    <property type="entry name" value="glycosyl hydrolase (family 31)"/>
    <property type="match status" value="1"/>
</dbReference>
<proteinExistence type="inferred from homology"/>
<reference evidence="5 6" key="1">
    <citation type="journal article" date="2024" name="BMC Genomics">
        <title>De novo assembly and annotation of Popillia japonica's genome with initial clues to its potential as an invasive pest.</title>
        <authorList>
            <person name="Cucini C."/>
            <person name="Boschi S."/>
            <person name="Funari R."/>
            <person name="Cardaioli E."/>
            <person name="Iannotti N."/>
            <person name="Marturano G."/>
            <person name="Paoli F."/>
            <person name="Bruttini M."/>
            <person name="Carapelli A."/>
            <person name="Frati F."/>
            <person name="Nardi F."/>
        </authorList>
    </citation>
    <scope>NUCLEOTIDE SEQUENCE [LARGE SCALE GENOMIC DNA]</scope>
    <source>
        <strain evidence="5">DMR45628</strain>
    </source>
</reference>
<comment type="similarity">
    <text evidence="1">Belongs to the glycosyl hydrolase 31 family.</text>
</comment>
<keyword evidence="6" id="KW-1185">Reference proteome</keyword>
<feature type="domain" description="Glycoside hydrolase family 31 TIM barrel" evidence="4">
    <location>
        <begin position="317"/>
        <end position="611"/>
    </location>
</feature>
<dbReference type="AlphaFoldDB" id="A0AAW1IW68"/>
<dbReference type="PANTHER" id="PTHR22762:SF167">
    <property type="entry name" value="LYSOSOMAL ALPHA-GLUCOSIDASE-LIKE PROTEIN"/>
    <property type="match status" value="1"/>
</dbReference>
<evidence type="ECO:0000313" key="5">
    <source>
        <dbReference type="EMBL" id="KAK9694312.1"/>
    </source>
</evidence>
<keyword evidence="3" id="KW-0472">Membrane</keyword>
<feature type="transmembrane region" description="Helical" evidence="3">
    <location>
        <begin position="40"/>
        <end position="63"/>
    </location>
</feature>
<dbReference type="Proteomes" id="UP001458880">
    <property type="component" value="Unassembled WGS sequence"/>
</dbReference>
<name>A0AAW1IW68_POPJA</name>
<evidence type="ECO:0000256" key="1">
    <source>
        <dbReference type="RuleBase" id="RU361185"/>
    </source>
</evidence>
<evidence type="ECO:0000256" key="2">
    <source>
        <dbReference type="SAM" id="MobiDB-lite"/>
    </source>
</evidence>
<keyword evidence="3" id="KW-1133">Transmembrane helix</keyword>
<dbReference type="GO" id="GO:0090599">
    <property type="term" value="F:alpha-glucosidase activity"/>
    <property type="evidence" value="ECO:0007669"/>
    <property type="project" value="TreeGrafter"/>
</dbReference>
<dbReference type="Gene3D" id="3.20.20.80">
    <property type="entry name" value="Glycosidases"/>
    <property type="match status" value="1"/>
</dbReference>
<dbReference type="EMBL" id="JASPKY010000516">
    <property type="protein sequence ID" value="KAK9694312.1"/>
    <property type="molecule type" value="Genomic_DNA"/>
</dbReference>
<keyword evidence="1" id="KW-0326">Glycosidase</keyword>
<feature type="compositionally biased region" description="Basic and acidic residues" evidence="2">
    <location>
        <begin position="1"/>
        <end position="16"/>
    </location>
</feature>
<evidence type="ECO:0000313" key="6">
    <source>
        <dbReference type="Proteomes" id="UP001458880"/>
    </source>
</evidence>
<dbReference type="InterPro" id="IPR000322">
    <property type="entry name" value="Glyco_hydro_31_TIM"/>
</dbReference>
<comment type="caution">
    <text evidence="5">The sequence shown here is derived from an EMBL/GenBank/DDBJ whole genome shotgun (WGS) entry which is preliminary data.</text>
</comment>
<keyword evidence="1" id="KW-0378">Hydrolase</keyword>